<sequence>MVVDLVPITTTAKEESGVTIDPITSAPCLAHCRAGDAQQAVDRQGEKEISENNNSLFSSARVNNSLFRSANSLLRTGVFFPIPPRVRRPRLHPPPTWGAKVWADESRRFQESHRSGQNLLRDLVAPAKKTPKTPRLFARFFFFLFFLSPAWHAEPDPSVRQPPTFASRPPRSLTSQ</sequence>
<proteinExistence type="predicted"/>
<evidence type="ECO:0000313" key="2">
    <source>
        <dbReference type="EMBL" id="KAJ5184222.1"/>
    </source>
</evidence>
<dbReference type="AlphaFoldDB" id="A0A9W9M1K7"/>
<organism evidence="2 3">
    <name type="scientific">Penicillium capsulatum</name>
    <dbReference type="NCBI Taxonomy" id="69766"/>
    <lineage>
        <taxon>Eukaryota</taxon>
        <taxon>Fungi</taxon>
        <taxon>Dikarya</taxon>
        <taxon>Ascomycota</taxon>
        <taxon>Pezizomycotina</taxon>
        <taxon>Eurotiomycetes</taxon>
        <taxon>Eurotiomycetidae</taxon>
        <taxon>Eurotiales</taxon>
        <taxon>Aspergillaceae</taxon>
        <taxon>Penicillium</taxon>
    </lineage>
</organism>
<dbReference type="Proteomes" id="UP001146351">
    <property type="component" value="Unassembled WGS sequence"/>
</dbReference>
<reference evidence="2" key="2">
    <citation type="journal article" date="2023" name="IMA Fungus">
        <title>Comparative genomic study of the Penicillium genus elucidates a diverse pangenome and 15 lateral gene transfer events.</title>
        <authorList>
            <person name="Petersen C."/>
            <person name="Sorensen T."/>
            <person name="Nielsen M.R."/>
            <person name="Sondergaard T.E."/>
            <person name="Sorensen J.L."/>
            <person name="Fitzpatrick D.A."/>
            <person name="Frisvad J.C."/>
            <person name="Nielsen K.L."/>
        </authorList>
    </citation>
    <scope>NUCLEOTIDE SEQUENCE</scope>
    <source>
        <strain evidence="2">IBT 21917</strain>
    </source>
</reference>
<gene>
    <name evidence="2" type="ORF">N7492_001838</name>
</gene>
<reference evidence="2" key="1">
    <citation type="submission" date="2022-11" db="EMBL/GenBank/DDBJ databases">
        <authorList>
            <person name="Petersen C."/>
        </authorList>
    </citation>
    <scope>NUCLEOTIDE SEQUENCE</scope>
    <source>
        <strain evidence="2">IBT 21917</strain>
    </source>
</reference>
<evidence type="ECO:0000313" key="3">
    <source>
        <dbReference type="Proteomes" id="UP001146351"/>
    </source>
</evidence>
<protein>
    <submittedName>
        <fullName evidence="2">Uncharacterized protein</fullName>
    </submittedName>
</protein>
<keyword evidence="3" id="KW-1185">Reference proteome</keyword>
<name>A0A9W9M1K7_9EURO</name>
<comment type="caution">
    <text evidence="2">The sequence shown here is derived from an EMBL/GenBank/DDBJ whole genome shotgun (WGS) entry which is preliminary data.</text>
</comment>
<dbReference type="EMBL" id="JAPQKO010000001">
    <property type="protein sequence ID" value="KAJ5184222.1"/>
    <property type="molecule type" value="Genomic_DNA"/>
</dbReference>
<feature type="region of interest" description="Disordered" evidence="1">
    <location>
        <begin position="155"/>
        <end position="176"/>
    </location>
</feature>
<evidence type="ECO:0000256" key="1">
    <source>
        <dbReference type="SAM" id="MobiDB-lite"/>
    </source>
</evidence>
<accession>A0A9W9M1K7</accession>